<dbReference type="InterPro" id="IPR037272">
    <property type="entry name" value="SNS_sf"/>
</dbReference>
<gene>
    <name evidence="2" type="ORF">OBRU01_07287</name>
</gene>
<accession>A0A0L7LJE0</accession>
<feature type="transmembrane region" description="Helical" evidence="1">
    <location>
        <begin position="177"/>
        <end position="202"/>
    </location>
</feature>
<keyword evidence="1" id="KW-1133">Transmembrane helix</keyword>
<organism evidence="2 3">
    <name type="scientific">Operophtera brumata</name>
    <name type="common">Winter moth</name>
    <name type="synonym">Phalaena brumata</name>
    <dbReference type="NCBI Taxonomy" id="104452"/>
    <lineage>
        <taxon>Eukaryota</taxon>
        <taxon>Metazoa</taxon>
        <taxon>Ecdysozoa</taxon>
        <taxon>Arthropoda</taxon>
        <taxon>Hexapoda</taxon>
        <taxon>Insecta</taxon>
        <taxon>Pterygota</taxon>
        <taxon>Neoptera</taxon>
        <taxon>Endopterygota</taxon>
        <taxon>Lepidoptera</taxon>
        <taxon>Glossata</taxon>
        <taxon>Ditrysia</taxon>
        <taxon>Geometroidea</taxon>
        <taxon>Geometridae</taxon>
        <taxon>Larentiinae</taxon>
        <taxon>Operophtera</taxon>
    </lineage>
</organism>
<proteinExistence type="predicted"/>
<keyword evidence="1" id="KW-0812">Transmembrane</keyword>
<reference evidence="2 3" key="1">
    <citation type="journal article" date="2015" name="Genome Biol. Evol.">
        <title>The genome of winter moth (Operophtera brumata) provides a genomic perspective on sexual dimorphism and phenology.</title>
        <authorList>
            <person name="Derks M.F."/>
            <person name="Smit S."/>
            <person name="Salis L."/>
            <person name="Schijlen E."/>
            <person name="Bossers A."/>
            <person name="Mateman C."/>
            <person name="Pijl A.S."/>
            <person name="de Ridder D."/>
            <person name="Groenen M.A."/>
            <person name="Visser M.E."/>
            <person name="Megens H.J."/>
        </authorList>
    </citation>
    <scope>NUCLEOTIDE SEQUENCE [LARGE SCALE GENOMIC DNA]</scope>
    <source>
        <strain evidence="2">WM2013NL</strain>
        <tissue evidence="2">Head and thorax</tissue>
    </source>
</reference>
<feature type="non-terminal residue" evidence="2">
    <location>
        <position position="1"/>
    </location>
</feature>
<keyword evidence="3" id="KW-1185">Reference proteome</keyword>
<evidence type="ECO:0000313" key="2">
    <source>
        <dbReference type="EMBL" id="KOB75572.1"/>
    </source>
</evidence>
<protein>
    <submittedName>
        <fullName evidence="2">Transporter</fullName>
    </submittedName>
</protein>
<comment type="caution">
    <text evidence="2">The sequence shown here is derived from an EMBL/GenBank/DDBJ whole genome shotgun (WGS) entry which is preliminary data.</text>
</comment>
<dbReference type="AlphaFoldDB" id="A0A0L7LJE0"/>
<feature type="transmembrane region" description="Helical" evidence="1">
    <location>
        <begin position="37"/>
        <end position="56"/>
    </location>
</feature>
<feature type="transmembrane region" description="Helical" evidence="1">
    <location>
        <begin position="62"/>
        <end position="84"/>
    </location>
</feature>
<dbReference type="EMBL" id="JTDY01000881">
    <property type="protein sequence ID" value="KOB75572.1"/>
    <property type="molecule type" value="Genomic_DNA"/>
</dbReference>
<evidence type="ECO:0000256" key="1">
    <source>
        <dbReference type="SAM" id="Phobius"/>
    </source>
</evidence>
<dbReference type="Proteomes" id="UP000037510">
    <property type="component" value="Unassembled WGS sequence"/>
</dbReference>
<evidence type="ECO:0000313" key="3">
    <source>
        <dbReference type="Proteomes" id="UP000037510"/>
    </source>
</evidence>
<sequence>IQDRWSNNISYRQLIISSFIGVYQLCWHPYLHDLRRLIPFMFLYNVFSVVVAYPVLYLELALGVGFSMIACCVFTALAAGAISARCMALLVHSLHSFLPWLHCAAAARPPCAARHRPLPPDAETPAHSFYLHAHVVCAGVLRGGRVAARWRQRLAQGSMIMLGSYCPKQHKLGTTALLALVTSKVTCAIASLTLAAAFSALMKDYDDKVILPSGKKR</sequence>
<dbReference type="SUPFAM" id="SSF161070">
    <property type="entry name" value="SNF-like"/>
    <property type="match status" value="1"/>
</dbReference>
<name>A0A0L7LJE0_OPEBR</name>
<keyword evidence="1" id="KW-0472">Membrane</keyword>